<organism evidence="2 3">
    <name type="scientific">Candidatus Tanganyikabacteria bacterium</name>
    <dbReference type="NCBI Taxonomy" id="2961651"/>
    <lineage>
        <taxon>Bacteria</taxon>
        <taxon>Bacillati</taxon>
        <taxon>Candidatus Sericytochromatia</taxon>
        <taxon>Candidatus Tanganyikabacteria</taxon>
    </lineage>
</organism>
<dbReference type="EMBL" id="VGJX01000928">
    <property type="protein sequence ID" value="MBM3276236.1"/>
    <property type="molecule type" value="Genomic_DNA"/>
</dbReference>
<evidence type="ECO:0000313" key="2">
    <source>
        <dbReference type="EMBL" id="MBM3276236.1"/>
    </source>
</evidence>
<accession>A0A937X537</accession>
<feature type="region of interest" description="Disordered" evidence="1">
    <location>
        <begin position="115"/>
        <end position="180"/>
    </location>
</feature>
<name>A0A937X537_9BACT</name>
<feature type="compositionally biased region" description="Basic and acidic residues" evidence="1">
    <location>
        <begin position="115"/>
        <end position="129"/>
    </location>
</feature>
<comment type="caution">
    <text evidence="2">The sequence shown here is derived from an EMBL/GenBank/DDBJ whole genome shotgun (WGS) entry which is preliminary data.</text>
</comment>
<protein>
    <submittedName>
        <fullName evidence="2">Uncharacterized protein</fullName>
    </submittedName>
</protein>
<feature type="compositionally biased region" description="Pro residues" evidence="1">
    <location>
        <begin position="150"/>
        <end position="169"/>
    </location>
</feature>
<dbReference type="AlphaFoldDB" id="A0A937X537"/>
<proteinExistence type="predicted"/>
<sequence length="311" mass="34633">MPWVKYDDQFPEHPKLASFGCLAPLVRDMHVCMTTWCSRYLTDGRIAKGVVERICAMTGIFVRGDDGQPTQVDHMAVAARMVREGLLEDHGDHYLIHDYLEYNPSKEHVLAERKAAKERMQKMRSEKPAKFSTRSPEHPANFAQGSTTPVPDPVPDPVSPIPGDPPSSPPAAAGGGDGEIPIEVVTSSPVLPTGSRSPLIHPGFEEFWLAYPRRCSRRNRAEAMKSWNRAKPNLPIVLDALAWQDREFPDWQKEGGAFIEAPSVWLNNKRWERERPVTRYNAGPIDPHAKGTVDDVSNAISILKAMEAQAG</sequence>
<dbReference type="Proteomes" id="UP000703893">
    <property type="component" value="Unassembled WGS sequence"/>
</dbReference>
<reference evidence="2 3" key="1">
    <citation type="submission" date="2019-03" db="EMBL/GenBank/DDBJ databases">
        <title>Lake Tanganyika Metagenome-Assembled Genomes (MAGs).</title>
        <authorList>
            <person name="Tran P."/>
        </authorList>
    </citation>
    <scope>NUCLEOTIDE SEQUENCE [LARGE SCALE GENOMIC DNA]</scope>
    <source>
        <strain evidence="2">K_DeepCast_65m_m2_236</strain>
    </source>
</reference>
<gene>
    <name evidence="2" type="ORF">FJZ00_13870</name>
</gene>
<evidence type="ECO:0000313" key="3">
    <source>
        <dbReference type="Proteomes" id="UP000703893"/>
    </source>
</evidence>
<evidence type="ECO:0000256" key="1">
    <source>
        <dbReference type="SAM" id="MobiDB-lite"/>
    </source>
</evidence>